<evidence type="ECO:0000313" key="4">
    <source>
        <dbReference type="Proteomes" id="UP000031980"/>
    </source>
</evidence>
<feature type="transmembrane region" description="Helical" evidence="1">
    <location>
        <begin position="146"/>
        <end position="169"/>
    </location>
</feature>
<feature type="transmembrane region" description="Helical" evidence="1">
    <location>
        <begin position="106"/>
        <end position="134"/>
    </location>
</feature>
<name>A0A0C3R938_9PORP</name>
<accession>A0A0C3R938</accession>
<feature type="transmembrane region" description="Helical" evidence="1">
    <location>
        <begin position="62"/>
        <end position="85"/>
    </location>
</feature>
<dbReference type="RefSeq" id="WP_041504723.1">
    <property type="nucleotide sequence ID" value="NZ_JPIU01000024.1"/>
</dbReference>
<dbReference type="Proteomes" id="UP000031980">
    <property type="component" value="Unassembled WGS sequence"/>
</dbReference>
<reference evidence="3 4" key="1">
    <citation type="submission" date="2014-07" db="EMBL/GenBank/DDBJ databases">
        <title>Porphyromonadaceae bacterium OUH 308042 = ATCC BAA-2681 = DSM 28342 draft genome.</title>
        <authorList>
            <person name="Sydenham T.V."/>
            <person name="Hasman H."/>
            <person name="Justensen U.S."/>
        </authorList>
    </citation>
    <scope>NUCLEOTIDE SEQUENCE [LARGE SCALE GENOMIC DNA]</scope>
    <source>
        <strain evidence="3 4">OUH 308042</strain>
    </source>
</reference>
<keyword evidence="1" id="KW-0812">Transmembrane</keyword>
<evidence type="ECO:0000313" key="3">
    <source>
        <dbReference type="EMBL" id="KIO47095.1"/>
    </source>
</evidence>
<feature type="transmembrane region" description="Helical" evidence="1">
    <location>
        <begin position="227"/>
        <end position="245"/>
    </location>
</feature>
<gene>
    <name evidence="3" type="ORF">BA92_01200</name>
</gene>
<dbReference type="EMBL" id="JPIU01000024">
    <property type="protein sequence ID" value="KIO47095.1"/>
    <property type="molecule type" value="Genomic_DNA"/>
</dbReference>
<dbReference type="AlphaFoldDB" id="A0A0C3R938"/>
<evidence type="ECO:0000259" key="2">
    <source>
        <dbReference type="Pfam" id="PF25275"/>
    </source>
</evidence>
<dbReference type="Pfam" id="PF12730">
    <property type="entry name" value="ABC2_membrane_4"/>
    <property type="match status" value="1"/>
</dbReference>
<feature type="transmembrane region" description="Helical" evidence="1">
    <location>
        <begin position="176"/>
        <end position="193"/>
    </location>
</feature>
<keyword evidence="1" id="KW-0472">Membrane</keyword>
<keyword evidence="1" id="KW-1133">Transmembrane helix</keyword>
<evidence type="ECO:0000256" key="1">
    <source>
        <dbReference type="SAM" id="Phobius"/>
    </source>
</evidence>
<organism evidence="3 4">
    <name type="scientific">Sanguibacteroides justesenii</name>
    <dbReference type="NCBI Taxonomy" id="1547597"/>
    <lineage>
        <taxon>Bacteria</taxon>
        <taxon>Pseudomonadati</taxon>
        <taxon>Bacteroidota</taxon>
        <taxon>Bacteroidia</taxon>
        <taxon>Bacteroidales</taxon>
        <taxon>Porphyromonadaceae</taxon>
        <taxon>Sanguibacteroides</taxon>
    </lineage>
</organism>
<dbReference type="Pfam" id="PF25275">
    <property type="entry name" value="Golvesin_C"/>
    <property type="match status" value="1"/>
</dbReference>
<feature type="transmembrane region" description="Helical" evidence="1">
    <location>
        <begin position="257"/>
        <end position="276"/>
    </location>
</feature>
<comment type="caution">
    <text evidence="3">The sequence shown here is derived from an EMBL/GenBank/DDBJ whole genome shotgun (WGS) entry which is preliminary data.</text>
</comment>
<proteinExistence type="predicted"/>
<feature type="transmembrane region" description="Helical" evidence="1">
    <location>
        <begin position="21"/>
        <end position="42"/>
    </location>
</feature>
<feature type="domain" description="Golvesin/Xly CBD-like" evidence="2">
    <location>
        <begin position="937"/>
        <end position="1049"/>
    </location>
</feature>
<protein>
    <recommendedName>
        <fullName evidence="2">Golvesin/Xly CBD-like domain-containing protein</fullName>
    </recommendedName>
</protein>
<dbReference type="InterPro" id="IPR033803">
    <property type="entry name" value="CBD-like_Golvesin-Xly"/>
</dbReference>
<keyword evidence="4" id="KW-1185">Reference proteome</keyword>
<sequence>MINFRDIMLVTRYEIKIGRRNWIYNIFFVLAVLFIGYYHFYLQSNLKPFNIKMVALPSSFPLMNAYLFNFWLSLLVVFIVLELFGREREKDTLETVMVRSFDNRDYFIGKIGGITVLLMGMNLIVMGVAFFIHLFASDSPFDLRLYFFYFFSFTIPAFVFMLGICVWVCAVFRNRYFPVLFLFGLLYLFFVYAKPVEFLDLYGRMLPNGFSGITGHFDLWKYLVQRFSFLLVGTGALVSAVGFIKRLPNRQSRKIRFHLSGLFLVLCGLGIGYIPVYGVKKEKEIREIYRQTYLKYPSSACLALLSHDIICHLKGKRVKMQSRLELENCSRVGLPRVFFYLNPFLNVVRIERDGKMVVFRKEHQAIILETTLSPGEKAVFDMEYEGSIDERICYLDIPDQEYFYPSFEIQSFVPGRRYCYLDSNYTLLLPECLWYPVIYPPADPSSPYETIRNKSLFSLRVIPANDDRVVSQGKMSVHGDTVCFSSPECLSGITLCTGPFEEETEQIGDWKFSILHFKGHDIFPYDSDRFVFNAFSRLEEIKKVLYPYKNFYCIETPPSMVAYYRFWKNSSEFVQPEMLFFPEGKEACPVSAKDREKEGISPMAILSFLSRFWENNGRFGELYRRFMFSSDNNNYGYGCRYFIYPLFRPKSVFSSEIPVLDAVMGNCIQSSIKDRSEYEFSLSDLLEARYYLRGGASFKMALRDRTLKREVLDEVVRLKSKSLENYLIFYSSPETVKQFWKAFRDLPFQEYTYGQFIAKVREKFGVDIEDFLREWYESSSLPLFAVRNVQLVQGEDEMQKFIRFYIRNSGKRDGIIEVSVTENNRPRSLYYLIGKGESKKIVISGKISRLTINTGVSANILGEFQYDFFRISDHFSKDTVPGIYDADSLVFQSIPGEIIVDNTDKGFHLEYLSGKKLVRWFKGEQEDKYSYNRFSANNWAKLVDKQCYGQYVKDAYAKLVGNGECKAIWEVDIKEAGNYEIFVYHVPYQSSGSRGVSSLRNPVHYFVYDGKAEREVVIRPTRRTSGWISLGTYYLEQGLARVSLDDRGKSEEKEGEFWSTVRSLTTWKGYTHYKSSYSQIIIADAVKWVKMD</sequence>